<feature type="signal peptide" evidence="1">
    <location>
        <begin position="1"/>
        <end position="20"/>
    </location>
</feature>
<dbReference type="Pfam" id="PF18915">
    <property type="entry name" value="DUF5667"/>
    <property type="match status" value="1"/>
</dbReference>
<evidence type="ECO:0000313" key="3">
    <source>
        <dbReference type="EMBL" id="OGM32884.1"/>
    </source>
</evidence>
<evidence type="ECO:0000313" key="4">
    <source>
        <dbReference type="Proteomes" id="UP000177169"/>
    </source>
</evidence>
<accession>A0A1F7Z0A9</accession>
<comment type="caution">
    <text evidence="3">The sequence shown here is derived from an EMBL/GenBank/DDBJ whole genome shotgun (WGS) entry which is preliminary data.</text>
</comment>
<reference evidence="3 4" key="1">
    <citation type="journal article" date="2016" name="Nat. Commun.">
        <title>Thousands of microbial genomes shed light on interconnected biogeochemical processes in an aquifer system.</title>
        <authorList>
            <person name="Anantharaman K."/>
            <person name="Brown C.T."/>
            <person name="Hug L.A."/>
            <person name="Sharon I."/>
            <person name="Castelle C.J."/>
            <person name="Probst A.J."/>
            <person name="Thomas B.C."/>
            <person name="Singh A."/>
            <person name="Wilkins M.J."/>
            <person name="Karaoz U."/>
            <person name="Brodie E.L."/>
            <person name="Williams K.H."/>
            <person name="Hubbard S.S."/>
            <person name="Banfield J.F."/>
        </authorList>
    </citation>
    <scope>NUCLEOTIDE SEQUENCE [LARGE SCALE GENOMIC DNA]</scope>
</reference>
<feature type="domain" description="DUF5667" evidence="2">
    <location>
        <begin position="32"/>
        <end position="102"/>
    </location>
</feature>
<dbReference type="STRING" id="1802505.A3D01_04895"/>
<name>A0A1F7Z0A9_9BACT</name>
<dbReference type="Proteomes" id="UP000177169">
    <property type="component" value="Unassembled WGS sequence"/>
</dbReference>
<dbReference type="InterPro" id="IPR043725">
    <property type="entry name" value="DUF5667"/>
</dbReference>
<evidence type="ECO:0000256" key="1">
    <source>
        <dbReference type="SAM" id="SignalP"/>
    </source>
</evidence>
<organism evidence="3 4">
    <name type="scientific">Candidatus Woesebacteria bacterium RIFCSPHIGHO2_02_FULL_39_13</name>
    <dbReference type="NCBI Taxonomy" id="1802505"/>
    <lineage>
        <taxon>Bacteria</taxon>
        <taxon>Candidatus Woeseibacteriota</taxon>
    </lineage>
</organism>
<dbReference type="AlphaFoldDB" id="A0A1F7Z0A9"/>
<dbReference type="EMBL" id="MGGR01000027">
    <property type="protein sequence ID" value="OGM32884.1"/>
    <property type="molecule type" value="Genomic_DNA"/>
</dbReference>
<keyword evidence="1" id="KW-0732">Signal</keyword>
<proteinExistence type="predicted"/>
<evidence type="ECO:0000259" key="2">
    <source>
        <dbReference type="Pfam" id="PF18915"/>
    </source>
</evidence>
<feature type="chain" id="PRO_5009533850" description="DUF5667 domain-containing protein" evidence="1">
    <location>
        <begin position="21"/>
        <end position="159"/>
    </location>
</feature>
<protein>
    <recommendedName>
        <fullName evidence="2">DUF5667 domain-containing protein</fullName>
    </recommendedName>
</protein>
<sequence length="159" mass="18246">MIRKLLLILSLLAFPVITTAQESSLDLKTERINPGQSIYSIKRLVEKVQEKLTFPQEKKVAFEGKLLERRLSELNFLVNNKKVTPIERASQRFSAQAGVYVEGLEKLDSNNKEGVFKTFEDYKNLLGTLRDNFPANSAYWLLLQQNIDTLNILSDKIKD</sequence>
<gene>
    <name evidence="3" type="ORF">A3D01_04895</name>
</gene>